<keyword evidence="3" id="KW-1185">Reference proteome</keyword>
<proteinExistence type="predicted"/>
<dbReference type="EMBL" id="OOIP01000004">
    <property type="protein sequence ID" value="SPO36477.1"/>
    <property type="molecule type" value="Genomic_DNA"/>
</dbReference>
<reference evidence="2 3" key="1">
    <citation type="submission" date="2018-03" db="EMBL/GenBank/DDBJ databases">
        <authorList>
            <person name="Guldener U."/>
        </authorList>
    </citation>
    <scope>NUCLEOTIDE SEQUENCE [LARGE SCALE GENOMIC DNA]</scope>
    <source>
        <strain evidence="2 3">DAOM196992</strain>
    </source>
</reference>
<dbReference type="AlphaFoldDB" id="A0A5C3EYK5"/>
<name>A0A5C3EYK5_9BASI</name>
<feature type="region of interest" description="Disordered" evidence="1">
    <location>
        <begin position="119"/>
        <end position="143"/>
    </location>
</feature>
<protein>
    <submittedName>
        <fullName evidence="2">Uncharacterized protein</fullName>
    </submittedName>
</protein>
<sequence length="143" mass="15336">MDGPRGPAAIPNPSSVATVVVKQSPTCCCQGAERVDQSAARCLARGEHRQAASRLTSLDPPPPAAPSAQLKTRFARDSRFKALFGPSTSYERLQRRAANPFDPALTAAWQALGRVASDRHGPRLSSHTHTRAHARQAAAHLVR</sequence>
<organism evidence="2 3">
    <name type="scientific">Pseudozyma flocculosa</name>
    <dbReference type="NCBI Taxonomy" id="84751"/>
    <lineage>
        <taxon>Eukaryota</taxon>
        <taxon>Fungi</taxon>
        <taxon>Dikarya</taxon>
        <taxon>Basidiomycota</taxon>
        <taxon>Ustilaginomycotina</taxon>
        <taxon>Ustilaginomycetes</taxon>
        <taxon>Ustilaginales</taxon>
        <taxon>Ustilaginaceae</taxon>
        <taxon>Pseudozyma</taxon>
    </lineage>
</organism>
<feature type="region of interest" description="Disordered" evidence="1">
    <location>
        <begin position="47"/>
        <end position="68"/>
    </location>
</feature>
<dbReference type="Proteomes" id="UP000323386">
    <property type="component" value="Unassembled WGS sequence"/>
</dbReference>
<accession>A0A5C3EYK5</accession>
<evidence type="ECO:0000313" key="2">
    <source>
        <dbReference type="EMBL" id="SPO36477.1"/>
    </source>
</evidence>
<evidence type="ECO:0000256" key="1">
    <source>
        <dbReference type="SAM" id="MobiDB-lite"/>
    </source>
</evidence>
<evidence type="ECO:0000313" key="3">
    <source>
        <dbReference type="Proteomes" id="UP000323386"/>
    </source>
</evidence>
<gene>
    <name evidence="2" type="ORF">PSFLO_01948</name>
</gene>